<accession>A0A4Y8ZQD7</accession>
<dbReference type="NCBIfam" id="NF006006">
    <property type="entry name" value="PRK08137.1"/>
    <property type="match status" value="1"/>
</dbReference>
<dbReference type="Proteomes" id="UP000298213">
    <property type="component" value="Unassembled WGS sequence"/>
</dbReference>
<protein>
    <submittedName>
        <fullName evidence="3">Amidase</fullName>
        <ecNumber evidence="3">3.5.1.4</ecNumber>
    </submittedName>
</protein>
<dbReference type="AlphaFoldDB" id="A0A4Y8ZQD7"/>
<dbReference type="OrthoDB" id="8872210at2"/>
<keyword evidence="1" id="KW-0732">Signal</keyword>
<sequence length="512" mass="53182">MRLVLFSTALLAVATAGPGLAAPAFSSSAKAESNTKAALQRIKKLNPKVNAVIATDPTALQQARALDRGDRRGALFGMPVLIKDNIESIGPLPTTAGSLALSQNITNRDAPLVSRLRQAGAVIVGKANLSEWANIRSNSSISGWSAVGGQTRNPHALNRNPCGSSSGSGAAVAAGMVPAAIGTETDGSITCPAAINGIVGFKPTVGLVSRTHIVPISHSQDTAGPMTRTVRETALVLSAIAGSDPADPATAEADKHVGDFAATLSDTSLRGKRIGVLRFATGFGTNAAFDAALETLRREGAILVDIDKLDGRQEMGENEFKVLLAELKADLNAYLATTPASVRTRTLADVIAFNKANAATELALFGQETFEQAEATKGLDDPDYKKARATSFRLAGPEGIDRLLRENNVVALIGPTMPASWPIDAVHGDQISGGGAGSLAAVAGYPHLTVPMGSVKGLPVGLSFMGPKWSDAMILSLGYDFEQASKKLVEPRVLPSIEESPEIAPHLRPAAR</sequence>
<dbReference type="InterPro" id="IPR023631">
    <property type="entry name" value="Amidase_dom"/>
</dbReference>
<keyword evidence="3" id="KW-0378">Hydrolase</keyword>
<proteinExistence type="predicted"/>
<dbReference type="PANTHER" id="PTHR42678:SF34">
    <property type="entry name" value="OS04G0183300 PROTEIN"/>
    <property type="match status" value="1"/>
</dbReference>
<keyword evidence="4" id="KW-1185">Reference proteome</keyword>
<dbReference type="InterPro" id="IPR036928">
    <property type="entry name" value="AS_sf"/>
</dbReference>
<dbReference type="Gene3D" id="3.90.1300.10">
    <property type="entry name" value="Amidase signature (AS) domain"/>
    <property type="match status" value="1"/>
</dbReference>
<reference evidence="3 4" key="1">
    <citation type="submission" date="2019-03" db="EMBL/GenBank/DDBJ databases">
        <title>Genome sequence of Sphingomonas sp. 17J27-24.</title>
        <authorList>
            <person name="Kim M."/>
            <person name="Maeng S."/>
            <person name="Sathiyaraj S."/>
        </authorList>
    </citation>
    <scope>NUCLEOTIDE SEQUENCE [LARGE SCALE GENOMIC DNA]</scope>
    <source>
        <strain evidence="3 4">17J27-24</strain>
    </source>
</reference>
<dbReference type="Pfam" id="PF01425">
    <property type="entry name" value="Amidase"/>
    <property type="match status" value="1"/>
</dbReference>
<evidence type="ECO:0000259" key="2">
    <source>
        <dbReference type="Pfam" id="PF01425"/>
    </source>
</evidence>
<evidence type="ECO:0000313" key="4">
    <source>
        <dbReference type="Proteomes" id="UP000298213"/>
    </source>
</evidence>
<feature type="chain" id="PRO_5021269128" evidence="1">
    <location>
        <begin position="22"/>
        <end position="512"/>
    </location>
</feature>
<dbReference type="EMBL" id="SPDV01000018">
    <property type="protein sequence ID" value="TFI58228.1"/>
    <property type="molecule type" value="Genomic_DNA"/>
</dbReference>
<evidence type="ECO:0000313" key="3">
    <source>
        <dbReference type="EMBL" id="TFI58228.1"/>
    </source>
</evidence>
<dbReference type="GO" id="GO:0004040">
    <property type="term" value="F:amidase activity"/>
    <property type="evidence" value="ECO:0007669"/>
    <property type="project" value="UniProtKB-EC"/>
</dbReference>
<dbReference type="EC" id="3.5.1.4" evidence="3"/>
<feature type="signal peptide" evidence="1">
    <location>
        <begin position="1"/>
        <end position="21"/>
    </location>
</feature>
<dbReference type="SUPFAM" id="SSF75304">
    <property type="entry name" value="Amidase signature (AS) enzymes"/>
    <property type="match status" value="1"/>
</dbReference>
<feature type="domain" description="Amidase" evidence="2">
    <location>
        <begin position="35"/>
        <end position="475"/>
    </location>
</feature>
<dbReference type="RefSeq" id="WP_135086507.1">
    <property type="nucleotide sequence ID" value="NZ_SPDV01000018.1"/>
</dbReference>
<name>A0A4Y8ZQD7_9SPHN</name>
<gene>
    <name evidence="3" type="ORF">E2493_10565</name>
</gene>
<comment type="caution">
    <text evidence="3">The sequence shown here is derived from an EMBL/GenBank/DDBJ whole genome shotgun (WGS) entry which is preliminary data.</text>
</comment>
<dbReference type="PANTHER" id="PTHR42678">
    <property type="entry name" value="AMIDASE"/>
    <property type="match status" value="1"/>
</dbReference>
<evidence type="ECO:0000256" key="1">
    <source>
        <dbReference type="SAM" id="SignalP"/>
    </source>
</evidence>
<organism evidence="3 4">
    <name type="scientific">Sphingomonas parva</name>
    <dbReference type="NCBI Taxonomy" id="2555898"/>
    <lineage>
        <taxon>Bacteria</taxon>
        <taxon>Pseudomonadati</taxon>
        <taxon>Pseudomonadota</taxon>
        <taxon>Alphaproteobacteria</taxon>
        <taxon>Sphingomonadales</taxon>
        <taxon>Sphingomonadaceae</taxon>
        <taxon>Sphingomonas</taxon>
    </lineage>
</organism>